<protein>
    <submittedName>
        <fullName evidence="1">Class I SAM-dependent methyltransferase</fullName>
    </submittedName>
</protein>
<name>A0ABR7VSE4_VIRHA</name>
<evidence type="ECO:0000313" key="1">
    <source>
        <dbReference type="EMBL" id="MBD1224814.1"/>
    </source>
</evidence>
<evidence type="ECO:0000313" key="2">
    <source>
        <dbReference type="Proteomes" id="UP000621631"/>
    </source>
</evidence>
<dbReference type="Pfam" id="PF06962">
    <property type="entry name" value="rRNA_methylase"/>
    <property type="match status" value="1"/>
</dbReference>
<gene>
    <name evidence="1" type="ORF">IC602_19555</name>
</gene>
<reference evidence="1 2" key="1">
    <citation type="submission" date="2020-09" db="EMBL/GenBank/DDBJ databases">
        <title>Draft Genome Sequences of Oil-Oxidizing Bacteria Halomonas titanicae, Marinobacter lutaoensis, and Virgibacillus halodenitrificans Isolated from Highly Saline Environments.</title>
        <authorList>
            <person name="Grouzdev D.S."/>
            <person name="Sokolova D.S."/>
            <person name="Semenova E.M."/>
            <person name="Borzenkov I.A."/>
            <person name="Bidzhieva S.K."/>
            <person name="Poltaraus A.B."/>
            <person name="Nazina T.N."/>
        </authorList>
    </citation>
    <scope>NUCLEOTIDE SEQUENCE [LARGE SCALE GENOMIC DNA]</scope>
    <source>
        <strain evidence="1 2">VKM B-3472D</strain>
    </source>
</reference>
<dbReference type="InterPro" id="IPR029063">
    <property type="entry name" value="SAM-dependent_MTases_sf"/>
</dbReference>
<dbReference type="RefSeq" id="WP_019375765.1">
    <property type="nucleotide sequence ID" value="NZ_CP090006.1"/>
</dbReference>
<sequence>MLKGILNFAHYLLEESVNPGDTTIDATCGNGNDTLFLSRIVGTNGHVIACDIQQQAIDATRQRLVEHNRFNVSFIQDSHARLKKYINKDTQIGGAIFNLGYLPKSDKLIITNGESTISAIDIILDFLKQGRLIVLVVYHGHPGGEEEKNTVLKHVMNLDQNDYNVVQYGFINQKNNPPFIIAIEKKQ</sequence>
<dbReference type="Proteomes" id="UP000621631">
    <property type="component" value="Unassembled WGS sequence"/>
</dbReference>
<dbReference type="EMBL" id="JACWEZ010000028">
    <property type="protein sequence ID" value="MBD1224814.1"/>
    <property type="molecule type" value="Genomic_DNA"/>
</dbReference>
<accession>A0ABR7VSE4</accession>
<dbReference type="PANTHER" id="PTHR35276">
    <property type="entry name" value="S-ADENOSYL-L-METHIONINE-DEPENDENT METHYLTRANSFERASES SUPERFAMILY PROTEIN"/>
    <property type="match status" value="1"/>
</dbReference>
<keyword evidence="1" id="KW-0808">Transferase</keyword>
<dbReference type="SUPFAM" id="SSF53335">
    <property type="entry name" value="S-adenosyl-L-methionine-dependent methyltransferases"/>
    <property type="match status" value="1"/>
</dbReference>
<dbReference type="Gene3D" id="3.40.50.150">
    <property type="entry name" value="Vaccinia Virus protein VP39"/>
    <property type="match status" value="1"/>
</dbReference>
<keyword evidence="1" id="KW-0489">Methyltransferase</keyword>
<dbReference type="GO" id="GO:0008168">
    <property type="term" value="F:methyltransferase activity"/>
    <property type="evidence" value="ECO:0007669"/>
    <property type="project" value="UniProtKB-KW"/>
</dbReference>
<dbReference type="GO" id="GO:0032259">
    <property type="term" value="P:methylation"/>
    <property type="evidence" value="ECO:0007669"/>
    <property type="project" value="UniProtKB-KW"/>
</dbReference>
<proteinExistence type="predicted"/>
<dbReference type="PANTHER" id="PTHR35276:SF1">
    <property type="entry name" value="TRNA (MNM(5)S(2)U34)-METHYLTRANSFERASE, CHLOROPLASTIC"/>
    <property type="match status" value="1"/>
</dbReference>
<comment type="caution">
    <text evidence="1">The sequence shown here is derived from an EMBL/GenBank/DDBJ whole genome shotgun (WGS) entry which is preliminary data.</text>
</comment>
<keyword evidence="2" id="KW-1185">Reference proteome</keyword>
<organism evidence="1 2">
    <name type="scientific">Virgibacillus halodenitrificans</name>
    <name type="common">Bacillus halodenitrificans</name>
    <dbReference type="NCBI Taxonomy" id="1482"/>
    <lineage>
        <taxon>Bacteria</taxon>
        <taxon>Bacillati</taxon>
        <taxon>Bacillota</taxon>
        <taxon>Bacilli</taxon>
        <taxon>Bacillales</taxon>
        <taxon>Bacillaceae</taxon>
        <taxon>Virgibacillus</taxon>
    </lineage>
</organism>
<dbReference type="CDD" id="cd02440">
    <property type="entry name" value="AdoMet_MTases"/>
    <property type="match status" value="1"/>
</dbReference>
<dbReference type="InterPro" id="IPR010719">
    <property type="entry name" value="MnmM_MeTrfase"/>
</dbReference>